<feature type="compositionally biased region" description="Acidic residues" evidence="1">
    <location>
        <begin position="54"/>
        <end position="69"/>
    </location>
</feature>
<gene>
    <name evidence="2" type="ORF">SO802_026568</name>
</gene>
<feature type="compositionally biased region" description="Low complexity" evidence="1">
    <location>
        <begin position="71"/>
        <end position="83"/>
    </location>
</feature>
<evidence type="ECO:0000313" key="2">
    <source>
        <dbReference type="EMBL" id="KAK9991583.1"/>
    </source>
</evidence>
<organism evidence="2 3">
    <name type="scientific">Lithocarpus litseifolius</name>
    <dbReference type="NCBI Taxonomy" id="425828"/>
    <lineage>
        <taxon>Eukaryota</taxon>
        <taxon>Viridiplantae</taxon>
        <taxon>Streptophyta</taxon>
        <taxon>Embryophyta</taxon>
        <taxon>Tracheophyta</taxon>
        <taxon>Spermatophyta</taxon>
        <taxon>Magnoliopsida</taxon>
        <taxon>eudicotyledons</taxon>
        <taxon>Gunneridae</taxon>
        <taxon>Pentapetalae</taxon>
        <taxon>rosids</taxon>
        <taxon>fabids</taxon>
        <taxon>Fagales</taxon>
        <taxon>Fagaceae</taxon>
        <taxon>Lithocarpus</taxon>
    </lineage>
</organism>
<proteinExistence type="predicted"/>
<feature type="region of interest" description="Disordered" evidence="1">
    <location>
        <begin position="27"/>
        <end position="123"/>
    </location>
</feature>
<evidence type="ECO:0000313" key="3">
    <source>
        <dbReference type="Proteomes" id="UP001459277"/>
    </source>
</evidence>
<sequence>MNYLLGMNLGKTVKKLTVQVLMIPTATPPFGLGYMPTDDDLLEMESPYEVRTSDEDEEGRATPGDDDAGSDAKSNSSSDSNSSDDGHSDDDNNNDSEPPSDREDEDAELYYEEYDDVDYYDEDIKDDAEANRWSDTDTDQYKLINILEDVVEEVEQANDVDYDDYPYRRPSDWRCITDVNLRSGPQYDKHGREIPKLGS</sequence>
<dbReference type="Proteomes" id="UP001459277">
    <property type="component" value="Unassembled WGS sequence"/>
</dbReference>
<name>A0AAW2C0V2_9ROSI</name>
<keyword evidence="3" id="KW-1185">Reference proteome</keyword>
<comment type="caution">
    <text evidence="2">The sequence shown here is derived from an EMBL/GenBank/DDBJ whole genome shotgun (WGS) entry which is preliminary data.</text>
</comment>
<dbReference type="EMBL" id="JAZDWU010000009">
    <property type="protein sequence ID" value="KAK9991583.1"/>
    <property type="molecule type" value="Genomic_DNA"/>
</dbReference>
<dbReference type="AlphaFoldDB" id="A0AAW2C0V2"/>
<evidence type="ECO:0000256" key="1">
    <source>
        <dbReference type="SAM" id="MobiDB-lite"/>
    </source>
</evidence>
<reference evidence="2 3" key="1">
    <citation type="submission" date="2024-01" db="EMBL/GenBank/DDBJ databases">
        <title>A telomere-to-telomere, gap-free genome of sweet tea (Lithocarpus litseifolius).</title>
        <authorList>
            <person name="Zhou J."/>
        </authorList>
    </citation>
    <scope>NUCLEOTIDE SEQUENCE [LARGE SCALE GENOMIC DNA]</scope>
    <source>
        <strain evidence="2">Zhou-2022a</strain>
        <tissue evidence="2">Leaf</tissue>
    </source>
</reference>
<accession>A0AAW2C0V2</accession>
<feature type="compositionally biased region" description="Acidic residues" evidence="1">
    <location>
        <begin position="102"/>
        <end position="123"/>
    </location>
</feature>
<protein>
    <submittedName>
        <fullName evidence="2">Uncharacterized protein</fullName>
    </submittedName>
</protein>